<sequence>MSRSAGEAEDHLPMNTSVTCDQAVKLHEDINYTDRVTNMKAITTVGKIFKLLRSVLQRSSPLESSSVAMSGFRDCRPRPERISITAGKRQEGSWCFETTKMWWRFKTKFDNFISAVEREYIAFSQIIEILLAPLDISDADQERLQIIKMICTRLSGTDQLFRLN</sequence>
<evidence type="ECO:0000313" key="2">
    <source>
        <dbReference type="Proteomes" id="UP001498421"/>
    </source>
</evidence>
<gene>
    <name evidence="1" type="ORF">QQZ08_009358</name>
</gene>
<keyword evidence="2" id="KW-1185">Reference proteome</keyword>
<comment type="caution">
    <text evidence="1">The sequence shown here is derived from an EMBL/GenBank/DDBJ whole genome shotgun (WGS) entry which is preliminary data.</text>
</comment>
<accession>A0ABR1HPK6</accession>
<dbReference type="EMBL" id="JAZAVK010000105">
    <property type="protein sequence ID" value="KAK7422734.1"/>
    <property type="molecule type" value="Genomic_DNA"/>
</dbReference>
<protein>
    <submittedName>
        <fullName evidence="1">Uncharacterized protein</fullName>
    </submittedName>
</protein>
<proteinExistence type="predicted"/>
<name>A0ABR1HPK6_9HYPO</name>
<evidence type="ECO:0000313" key="1">
    <source>
        <dbReference type="EMBL" id="KAK7422734.1"/>
    </source>
</evidence>
<reference evidence="1 2" key="1">
    <citation type="journal article" date="2025" name="Microbiol. Resour. Announc.">
        <title>Draft genome sequences for Neonectria magnoliae and Neonectria punicea, canker pathogens of Liriodendron tulipifera and Acer saccharum in West Virginia.</title>
        <authorList>
            <person name="Petronek H.M."/>
            <person name="Kasson M.T."/>
            <person name="Metheny A.M."/>
            <person name="Stauder C.M."/>
            <person name="Lovett B."/>
            <person name="Lynch S.C."/>
            <person name="Garnas J.R."/>
            <person name="Kasson L.R."/>
            <person name="Stajich J.E."/>
        </authorList>
    </citation>
    <scope>NUCLEOTIDE SEQUENCE [LARGE SCALE GENOMIC DNA]</scope>
    <source>
        <strain evidence="1 2">NRRL 64651</strain>
    </source>
</reference>
<dbReference type="Proteomes" id="UP001498421">
    <property type="component" value="Unassembled WGS sequence"/>
</dbReference>
<organism evidence="1 2">
    <name type="scientific">Neonectria magnoliae</name>
    <dbReference type="NCBI Taxonomy" id="2732573"/>
    <lineage>
        <taxon>Eukaryota</taxon>
        <taxon>Fungi</taxon>
        <taxon>Dikarya</taxon>
        <taxon>Ascomycota</taxon>
        <taxon>Pezizomycotina</taxon>
        <taxon>Sordariomycetes</taxon>
        <taxon>Hypocreomycetidae</taxon>
        <taxon>Hypocreales</taxon>
        <taxon>Nectriaceae</taxon>
        <taxon>Neonectria</taxon>
    </lineage>
</organism>